<keyword evidence="22" id="KW-1185">Reference proteome</keyword>
<dbReference type="GO" id="GO:0071617">
    <property type="term" value="F:lysophospholipid acyltransferase activity"/>
    <property type="evidence" value="ECO:0007669"/>
    <property type="project" value="TreeGrafter"/>
</dbReference>
<evidence type="ECO:0000256" key="13">
    <source>
        <dbReference type="ARBA" id="ARBA00023264"/>
    </source>
</evidence>
<dbReference type="InterPro" id="IPR049941">
    <property type="entry name" value="LPLAT_7/PORCN-like"/>
</dbReference>
<evidence type="ECO:0000256" key="5">
    <source>
        <dbReference type="ARBA" id="ARBA00022516"/>
    </source>
</evidence>
<sequence>MSEQNVELGLFGLVAHAVGVSEPALKLLLGVLAGYPFALIYRKYLFNQSENRQCLYFISCGLLIGLWNYGFGMFHCLLSILLTYLAVHFLKGLAMVAVVSAFNFTYLLAGYCYYSTDSYDITWTMPYCILVLRLMGVTFDVYDGTRPKEELSSDALKTALPQPPTLLQMFGHSLFPSACLVGPQFSMRRFLDFIGAKFHSKSPEGELLPPESVNWALVRFSMGVFYLAFFQLLSLFVYDDYIISDDFASMNLIKRMIWLGVWGRFILYKYISCWLFAEGACILFGISHNGEENGVTQWNGVQNIKLSVFENSTEFNHYIMSFNVNTNQWVAQHVYKRLKFLGNKHYSQGGVLLFLAVWHGVHSGYYVTFWHEFMVMLMERDLQSLIKSSPTADAFLKNPIVKALLQVVLRLYTFIFMGWSLLPFVYLKFPRYWKAFSNCSFAGVFVFYLWPILYGPLLRMMAKKRRKTQE</sequence>
<feature type="transmembrane region" description="Helical" evidence="19">
    <location>
        <begin position="216"/>
        <end position="238"/>
    </location>
</feature>
<keyword evidence="11 19" id="KW-0472">Membrane</keyword>
<keyword evidence="6" id="KW-0808">Transferase</keyword>
<keyword evidence="8" id="KW-0256">Endoplasmic reticulum</keyword>
<dbReference type="EnsemblMetazoa" id="XM_019908182.1">
    <property type="protein sequence ID" value="XP_019763741.1"/>
    <property type="gene ID" value="LOC109540040"/>
</dbReference>
<evidence type="ECO:0000256" key="10">
    <source>
        <dbReference type="ARBA" id="ARBA00023098"/>
    </source>
</evidence>
<dbReference type="GO" id="GO:0030258">
    <property type="term" value="P:lipid modification"/>
    <property type="evidence" value="ECO:0007669"/>
    <property type="project" value="TreeGrafter"/>
</dbReference>
<comment type="pathway">
    <text evidence="3">Lipid metabolism; phospholipid metabolism.</text>
</comment>
<dbReference type="OrthoDB" id="5974730at2759"/>
<feature type="transmembrane region" description="Helical" evidence="19">
    <location>
        <begin position="407"/>
        <end position="429"/>
    </location>
</feature>
<evidence type="ECO:0000256" key="18">
    <source>
        <dbReference type="ARBA" id="ARBA00039721"/>
    </source>
</evidence>
<dbReference type="GO" id="GO:0047184">
    <property type="term" value="F:1-acylglycerophosphocholine O-acyltransferase activity"/>
    <property type="evidence" value="ECO:0007669"/>
    <property type="project" value="UniProtKB-EC"/>
</dbReference>
<keyword evidence="14" id="KW-0012">Acyltransferase</keyword>
<evidence type="ECO:0000256" key="3">
    <source>
        <dbReference type="ARBA" id="ARBA00005074"/>
    </source>
</evidence>
<comment type="subcellular location">
    <subcellularLocation>
        <location evidence="2">Endoplasmic reticulum</location>
    </subcellularLocation>
    <subcellularLocation>
        <location evidence="1">Membrane</location>
        <topology evidence="1">Multi-pass membrane protein</topology>
    </subcellularLocation>
</comment>
<comment type="pathway">
    <text evidence="15">Phospholipid metabolism.</text>
</comment>
<evidence type="ECO:0000256" key="1">
    <source>
        <dbReference type="ARBA" id="ARBA00004141"/>
    </source>
</evidence>
<evidence type="ECO:0000313" key="22">
    <source>
        <dbReference type="Proteomes" id="UP000019118"/>
    </source>
</evidence>
<dbReference type="Proteomes" id="UP000019118">
    <property type="component" value="Unassembled WGS sequence"/>
</dbReference>
<keyword evidence="9 19" id="KW-1133">Transmembrane helix</keyword>
<feature type="transmembrane region" description="Helical" evidence="19">
    <location>
        <begin position="435"/>
        <end position="457"/>
    </location>
</feature>
<feature type="transmembrane region" description="Helical" evidence="19">
    <location>
        <begin position="54"/>
        <end position="87"/>
    </location>
</feature>
<dbReference type="AlphaFoldDB" id="N6U8Z0"/>
<keyword evidence="13" id="KW-1208">Phospholipid metabolism</keyword>
<evidence type="ECO:0000256" key="7">
    <source>
        <dbReference type="ARBA" id="ARBA00022692"/>
    </source>
</evidence>
<reference evidence="20 22" key="1">
    <citation type="journal article" date="2013" name="Genome Biol.">
        <title>Draft genome of the mountain pine beetle, Dendroctonus ponderosae Hopkins, a major forest pest.</title>
        <authorList>
            <person name="Keeling C.I."/>
            <person name="Yuen M.M."/>
            <person name="Liao N.Y."/>
            <person name="Docking T.R."/>
            <person name="Chan S.K."/>
            <person name="Taylor G.A."/>
            <person name="Palmquist D.L."/>
            <person name="Jackman S.D."/>
            <person name="Nguyen A."/>
            <person name="Li M."/>
            <person name="Henderson H."/>
            <person name="Janes J.K."/>
            <person name="Zhao Y."/>
            <person name="Pandoh P."/>
            <person name="Moore R."/>
            <person name="Sperling F.A."/>
            <person name="Huber D.P."/>
            <person name="Birol I."/>
            <person name="Jones S.J."/>
            <person name="Bohlmann J."/>
        </authorList>
    </citation>
    <scope>NUCLEOTIDE SEQUENCE</scope>
</reference>
<evidence type="ECO:0000256" key="11">
    <source>
        <dbReference type="ARBA" id="ARBA00023136"/>
    </source>
</evidence>
<proteinExistence type="inferred from homology"/>
<evidence type="ECO:0000256" key="16">
    <source>
        <dbReference type="ARBA" id="ARBA00026120"/>
    </source>
</evidence>
<keyword evidence="10" id="KW-0443">Lipid metabolism</keyword>
<comment type="similarity">
    <text evidence="4">Belongs to the membrane-bound acyltransferase family.</text>
</comment>
<dbReference type="EC" id="2.3.1.n6" evidence="17"/>
<dbReference type="KEGG" id="dpa:109540040"/>
<accession>N6U8Z0</accession>
<dbReference type="HOGENOM" id="CLU_011340_6_0_1"/>
<feature type="non-terminal residue" evidence="20">
    <location>
        <position position="1"/>
    </location>
</feature>
<dbReference type="GO" id="GO:0016020">
    <property type="term" value="C:membrane"/>
    <property type="evidence" value="ECO:0007669"/>
    <property type="project" value="UniProtKB-SubCell"/>
</dbReference>
<feature type="transmembrane region" description="Helical" evidence="19">
    <location>
        <begin position="259"/>
        <end position="286"/>
    </location>
</feature>
<evidence type="ECO:0000256" key="19">
    <source>
        <dbReference type="SAM" id="Phobius"/>
    </source>
</evidence>
<keyword evidence="7 19" id="KW-0812">Transmembrane</keyword>
<dbReference type="EC" id="2.3.1.23" evidence="16"/>
<feature type="transmembrane region" description="Helical" evidence="19">
    <location>
        <begin position="24"/>
        <end position="42"/>
    </location>
</feature>
<dbReference type="PANTHER" id="PTHR13906">
    <property type="entry name" value="PORCUPINE"/>
    <property type="match status" value="1"/>
</dbReference>
<name>N6U8Z0_DENPD</name>
<evidence type="ECO:0000256" key="9">
    <source>
        <dbReference type="ARBA" id="ARBA00022989"/>
    </source>
</evidence>
<feature type="transmembrane region" description="Helical" evidence="19">
    <location>
        <begin position="351"/>
        <end position="370"/>
    </location>
</feature>
<dbReference type="OMA" id="NAWVSRY"/>
<gene>
    <name evidence="21" type="primary">109540040</name>
    <name evidence="20" type="ORF">YQE_08366</name>
</gene>
<evidence type="ECO:0000256" key="4">
    <source>
        <dbReference type="ARBA" id="ARBA00010323"/>
    </source>
</evidence>
<feature type="transmembrane region" description="Helical" evidence="19">
    <location>
        <begin position="121"/>
        <end position="142"/>
    </location>
</feature>
<evidence type="ECO:0000313" key="20">
    <source>
        <dbReference type="EMBL" id="ENN75052.1"/>
    </source>
</evidence>
<dbReference type="EnsemblMetazoa" id="XM_019908181.1">
    <property type="protein sequence ID" value="XP_019763740.1"/>
    <property type="gene ID" value="LOC109540040"/>
</dbReference>
<protein>
    <recommendedName>
        <fullName evidence="18">Lysophospholipid acyltransferase 5</fullName>
        <ecNumber evidence="16">2.3.1.23</ecNumber>
        <ecNumber evidence="17">2.3.1.n6</ecNumber>
    </recommendedName>
</protein>
<evidence type="ECO:0000256" key="6">
    <source>
        <dbReference type="ARBA" id="ARBA00022679"/>
    </source>
</evidence>
<evidence type="ECO:0000256" key="17">
    <source>
        <dbReference type="ARBA" id="ARBA00038923"/>
    </source>
</evidence>
<evidence type="ECO:0000256" key="8">
    <source>
        <dbReference type="ARBA" id="ARBA00022824"/>
    </source>
</evidence>
<dbReference type="GO" id="GO:0005783">
    <property type="term" value="C:endoplasmic reticulum"/>
    <property type="evidence" value="ECO:0007669"/>
    <property type="project" value="UniProtKB-SubCell"/>
</dbReference>
<dbReference type="InterPro" id="IPR004299">
    <property type="entry name" value="MBOAT_fam"/>
</dbReference>
<reference evidence="21" key="2">
    <citation type="submission" date="2024-08" db="UniProtKB">
        <authorList>
            <consortium name="EnsemblMetazoa"/>
        </authorList>
    </citation>
    <scope>IDENTIFICATION</scope>
</reference>
<evidence type="ECO:0000256" key="14">
    <source>
        <dbReference type="ARBA" id="ARBA00023315"/>
    </source>
</evidence>
<organism evidence="20">
    <name type="scientific">Dendroctonus ponderosae</name>
    <name type="common">Mountain pine beetle</name>
    <dbReference type="NCBI Taxonomy" id="77166"/>
    <lineage>
        <taxon>Eukaryota</taxon>
        <taxon>Metazoa</taxon>
        <taxon>Ecdysozoa</taxon>
        <taxon>Arthropoda</taxon>
        <taxon>Hexapoda</taxon>
        <taxon>Insecta</taxon>
        <taxon>Pterygota</taxon>
        <taxon>Neoptera</taxon>
        <taxon>Endopterygota</taxon>
        <taxon>Coleoptera</taxon>
        <taxon>Polyphaga</taxon>
        <taxon>Cucujiformia</taxon>
        <taxon>Curculionidae</taxon>
        <taxon>Scolytinae</taxon>
        <taxon>Dendroctonus</taxon>
    </lineage>
</organism>
<dbReference type="PANTHER" id="PTHR13906:SF14">
    <property type="entry name" value="LYSOPHOSPHOLIPID ACYLTRANSFERASE 5"/>
    <property type="match status" value="1"/>
</dbReference>
<evidence type="ECO:0000256" key="2">
    <source>
        <dbReference type="ARBA" id="ARBA00004240"/>
    </source>
</evidence>
<evidence type="ECO:0000256" key="15">
    <source>
        <dbReference type="ARBA" id="ARBA00025707"/>
    </source>
</evidence>
<feature type="transmembrane region" description="Helical" evidence="19">
    <location>
        <begin position="93"/>
        <end position="114"/>
    </location>
</feature>
<keyword evidence="5" id="KW-0444">Lipid biosynthesis</keyword>
<evidence type="ECO:0000256" key="12">
    <source>
        <dbReference type="ARBA" id="ARBA00023209"/>
    </source>
</evidence>
<evidence type="ECO:0000313" key="21">
    <source>
        <dbReference type="EnsemblMetazoa" id="XP_019763740.1"/>
    </source>
</evidence>
<dbReference type="Pfam" id="PF03062">
    <property type="entry name" value="MBOAT"/>
    <property type="match status" value="1"/>
</dbReference>
<dbReference type="GO" id="GO:0006656">
    <property type="term" value="P:phosphatidylcholine biosynthetic process"/>
    <property type="evidence" value="ECO:0007669"/>
    <property type="project" value="TreeGrafter"/>
</dbReference>
<keyword evidence="12" id="KW-0594">Phospholipid biosynthesis</keyword>
<dbReference type="EMBL" id="KB741021">
    <property type="protein sequence ID" value="ENN75052.1"/>
    <property type="molecule type" value="Genomic_DNA"/>
</dbReference>